<keyword evidence="3" id="KW-1185">Reference proteome</keyword>
<dbReference type="Proteomes" id="UP000477311">
    <property type="component" value="Unassembled WGS sequence"/>
</dbReference>
<sequence length="139" mass="15484">MSAVTRWIACIVLALSLGLHWAVLQSVAWTGMIVRYSQTDTLFSAIQKTFDGKHPCSLCRFINEARNQRDNRCEDKLPTFPNKLDPAPLTDPTWSCSAPEVAPLVLKSSPFPLPLTREPLTPPPRALQRAMSRGLVDQV</sequence>
<accession>A0A6M1RCT2</accession>
<protein>
    <submittedName>
        <fullName evidence="2">Uncharacterized protein</fullName>
    </submittedName>
</protein>
<dbReference type="EMBL" id="JAAKYA010000004">
    <property type="protein sequence ID" value="NGO37878.1"/>
    <property type="molecule type" value="Genomic_DNA"/>
</dbReference>
<gene>
    <name evidence="2" type="ORF">G4L39_00465</name>
</gene>
<reference evidence="2 3" key="1">
    <citation type="submission" date="2020-02" db="EMBL/GenBank/DDBJ databases">
        <title>Draft genome sequence of Limisphaera ngatamarikiensis NGM72.4T, a thermophilic Verrucomicrobia grouped in subdivision 3.</title>
        <authorList>
            <person name="Carere C.R."/>
            <person name="Steen J."/>
            <person name="Hugenholtz P."/>
            <person name="Stott M.B."/>
        </authorList>
    </citation>
    <scope>NUCLEOTIDE SEQUENCE [LARGE SCALE GENOMIC DNA]</scope>
    <source>
        <strain evidence="2 3">NGM72.4</strain>
    </source>
</reference>
<evidence type="ECO:0000256" key="1">
    <source>
        <dbReference type="SAM" id="MobiDB-lite"/>
    </source>
</evidence>
<evidence type="ECO:0000313" key="2">
    <source>
        <dbReference type="EMBL" id="NGO37878.1"/>
    </source>
</evidence>
<organism evidence="2 3">
    <name type="scientific">Limisphaera ngatamarikiensis</name>
    <dbReference type="NCBI Taxonomy" id="1324935"/>
    <lineage>
        <taxon>Bacteria</taxon>
        <taxon>Pseudomonadati</taxon>
        <taxon>Verrucomicrobiota</taxon>
        <taxon>Verrucomicrobiia</taxon>
        <taxon>Limisphaerales</taxon>
        <taxon>Limisphaeraceae</taxon>
        <taxon>Limisphaera</taxon>
    </lineage>
</organism>
<name>A0A6M1RCT2_9BACT</name>
<comment type="caution">
    <text evidence="2">The sequence shown here is derived from an EMBL/GenBank/DDBJ whole genome shotgun (WGS) entry which is preliminary data.</text>
</comment>
<evidence type="ECO:0000313" key="3">
    <source>
        <dbReference type="Proteomes" id="UP000477311"/>
    </source>
</evidence>
<feature type="region of interest" description="Disordered" evidence="1">
    <location>
        <begin position="116"/>
        <end position="139"/>
    </location>
</feature>
<proteinExistence type="predicted"/>
<dbReference type="AlphaFoldDB" id="A0A6M1RCT2"/>
<dbReference type="RefSeq" id="WP_165105087.1">
    <property type="nucleotide sequence ID" value="NZ_JAAKYA010000004.1"/>
</dbReference>